<dbReference type="CDD" id="cd19071">
    <property type="entry name" value="AKR_AKR1-5-like"/>
    <property type="match status" value="1"/>
</dbReference>
<reference evidence="7" key="1">
    <citation type="journal article" date="2021" name="IMA Fungus">
        <title>Genomic characterization of three marine fungi, including Emericellopsis atlantica sp. nov. with signatures of a generalist lifestyle and marine biomass degradation.</title>
        <authorList>
            <person name="Hagestad O.C."/>
            <person name="Hou L."/>
            <person name="Andersen J.H."/>
            <person name="Hansen E.H."/>
            <person name="Altermark B."/>
            <person name="Li C."/>
            <person name="Kuhnert E."/>
            <person name="Cox R.J."/>
            <person name="Crous P.W."/>
            <person name="Spatafora J.W."/>
            <person name="Lail K."/>
            <person name="Amirebrahimi M."/>
            <person name="Lipzen A."/>
            <person name="Pangilinan J."/>
            <person name="Andreopoulos W."/>
            <person name="Hayes R.D."/>
            <person name="Ng V."/>
            <person name="Grigoriev I.V."/>
            <person name="Jackson S.A."/>
            <person name="Sutton T.D.S."/>
            <person name="Dobson A.D.W."/>
            <person name="Rama T."/>
        </authorList>
    </citation>
    <scope>NUCLEOTIDE SEQUENCE</scope>
    <source>
        <strain evidence="7">TS7</strain>
    </source>
</reference>
<dbReference type="GO" id="GO:0016491">
    <property type="term" value="F:oxidoreductase activity"/>
    <property type="evidence" value="ECO:0007669"/>
    <property type="project" value="UniProtKB-KW"/>
</dbReference>
<protein>
    <submittedName>
        <fullName evidence="7">NADP-dependent oxidoreductase domain-containing protein</fullName>
    </submittedName>
</protein>
<dbReference type="PANTHER" id="PTHR43827:SF13">
    <property type="entry name" value="ALDO_KETO REDUCTASE FAMILY PROTEIN"/>
    <property type="match status" value="1"/>
</dbReference>
<dbReference type="PIRSF" id="PIRSF000097">
    <property type="entry name" value="AKR"/>
    <property type="match status" value="1"/>
</dbReference>
<dbReference type="InterPro" id="IPR018170">
    <property type="entry name" value="Aldo/ket_reductase_CS"/>
</dbReference>
<keyword evidence="2" id="KW-0560">Oxidoreductase</keyword>
<dbReference type="PROSITE" id="PS00798">
    <property type="entry name" value="ALDOKETO_REDUCTASE_1"/>
    <property type="match status" value="1"/>
</dbReference>
<feature type="site" description="Lowers pKa of active site Tyr" evidence="5">
    <location>
        <position position="79"/>
    </location>
</feature>
<dbReference type="SUPFAM" id="SSF51430">
    <property type="entry name" value="NAD(P)-linked oxidoreductase"/>
    <property type="match status" value="1"/>
</dbReference>
<dbReference type="PRINTS" id="PR00069">
    <property type="entry name" value="ALDKETRDTASE"/>
</dbReference>
<evidence type="ECO:0000259" key="6">
    <source>
        <dbReference type="Pfam" id="PF00248"/>
    </source>
</evidence>
<dbReference type="PROSITE" id="PS00063">
    <property type="entry name" value="ALDOKETO_REDUCTASE_3"/>
    <property type="match status" value="1"/>
</dbReference>
<dbReference type="FunFam" id="3.20.20.100:FF:000015">
    <property type="entry name" value="Oxidoreductase, aldo/keto reductase family"/>
    <property type="match status" value="1"/>
</dbReference>
<evidence type="ECO:0000313" key="8">
    <source>
        <dbReference type="Proteomes" id="UP000887229"/>
    </source>
</evidence>
<dbReference type="PROSITE" id="PS00062">
    <property type="entry name" value="ALDOKETO_REDUCTASE_2"/>
    <property type="match status" value="1"/>
</dbReference>
<comment type="similarity">
    <text evidence="1">Belongs to the aldo/keto reductase family.</text>
</comment>
<dbReference type="InterPro" id="IPR023210">
    <property type="entry name" value="NADP_OxRdtase_dom"/>
</dbReference>
<evidence type="ECO:0000313" key="7">
    <source>
        <dbReference type="EMBL" id="KAG9251634.1"/>
    </source>
</evidence>
<dbReference type="InterPro" id="IPR020471">
    <property type="entry name" value="AKR"/>
</dbReference>
<dbReference type="AlphaFoldDB" id="A0A9P7ZGF8"/>
<feature type="domain" description="NADP-dependent oxidoreductase" evidence="6">
    <location>
        <begin position="37"/>
        <end position="270"/>
    </location>
</feature>
<accession>A0A9P7ZGF8</accession>
<sequence>MAPTSITSTLNMGNSVKIPQIGFGVYQSLNDTCVKSCLTALELGYRHIDTAQYYENEEEVGQAVQKSGLPRKDVFLTTKILTAGGSVDKSYESCVKSVKKLDPSPGETGYADLFLIHNAAFGAAKRKEVWLALEKLYSEGKAKSIGVSNYGIQHIEEMKQFAQVWPPHVNQIELHPWAQQREIVDYCQRNGIVIEAYCPIVRNTKAEDPTLVKISEKHNVSPNQVLIRWSLQKGFVPLPKSDNAGRIKQNADVFGFALDQDDMSALDSLDQGRKGAVVMTVDN</sequence>
<dbReference type="InterPro" id="IPR036812">
    <property type="entry name" value="NAD(P)_OxRdtase_dom_sf"/>
</dbReference>
<dbReference type="Proteomes" id="UP000887229">
    <property type="component" value="Unassembled WGS sequence"/>
</dbReference>
<keyword evidence="8" id="KW-1185">Reference proteome</keyword>
<feature type="binding site" evidence="4">
    <location>
        <position position="117"/>
    </location>
    <ligand>
        <name>substrate</name>
    </ligand>
</feature>
<dbReference type="PANTHER" id="PTHR43827">
    <property type="entry name" value="2,5-DIKETO-D-GLUCONIC ACID REDUCTASE"/>
    <property type="match status" value="1"/>
</dbReference>
<dbReference type="EMBL" id="MU251267">
    <property type="protein sequence ID" value="KAG9251634.1"/>
    <property type="molecule type" value="Genomic_DNA"/>
</dbReference>
<dbReference type="RefSeq" id="XP_046115558.1">
    <property type="nucleotide sequence ID" value="XM_046264021.1"/>
</dbReference>
<comment type="caution">
    <text evidence="7">The sequence shown here is derived from an EMBL/GenBank/DDBJ whole genome shotgun (WGS) entry which is preliminary data.</text>
</comment>
<evidence type="ECO:0000256" key="3">
    <source>
        <dbReference type="PIRSR" id="PIRSR000097-1"/>
    </source>
</evidence>
<gene>
    <name evidence="7" type="ORF">F5Z01DRAFT_663222</name>
</gene>
<name>A0A9P7ZGF8_9HYPO</name>
<dbReference type="Pfam" id="PF00248">
    <property type="entry name" value="Aldo_ket_red"/>
    <property type="match status" value="1"/>
</dbReference>
<evidence type="ECO:0000256" key="1">
    <source>
        <dbReference type="ARBA" id="ARBA00007905"/>
    </source>
</evidence>
<dbReference type="Gene3D" id="3.20.20.100">
    <property type="entry name" value="NADP-dependent oxidoreductase domain"/>
    <property type="match status" value="1"/>
</dbReference>
<evidence type="ECO:0000256" key="2">
    <source>
        <dbReference type="ARBA" id="ARBA00023002"/>
    </source>
</evidence>
<organism evidence="7 8">
    <name type="scientific">Emericellopsis atlantica</name>
    <dbReference type="NCBI Taxonomy" id="2614577"/>
    <lineage>
        <taxon>Eukaryota</taxon>
        <taxon>Fungi</taxon>
        <taxon>Dikarya</taxon>
        <taxon>Ascomycota</taxon>
        <taxon>Pezizomycotina</taxon>
        <taxon>Sordariomycetes</taxon>
        <taxon>Hypocreomycetidae</taxon>
        <taxon>Hypocreales</taxon>
        <taxon>Bionectriaceae</taxon>
        <taxon>Emericellopsis</taxon>
    </lineage>
</organism>
<evidence type="ECO:0000256" key="4">
    <source>
        <dbReference type="PIRSR" id="PIRSR000097-2"/>
    </source>
</evidence>
<evidence type="ECO:0000256" key="5">
    <source>
        <dbReference type="PIRSR" id="PIRSR000097-3"/>
    </source>
</evidence>
<proteinExistence type="inferred from homology"/>
<dbReference type="OrthoDB" id="416253at2759"/>
<dbReference type="GeneID" id="70294924"/>
<feature type="active site" description="Proton donor" evidence="3">
    <location>
        <position position="54"/>
    </location>
</feature>